<comment type="caution">
    <text evidence="2">The sequence shown here is derived from an EMBL/GenBank/DDBJ whole genome shotgun (WGS) entry which is preliminary data.</text>
</comment>
<name>A0ABN9TNE5_9DINO</name>
<accession>A0ABN9TNE5</accession>
<dbReference type="Proteomes" id="UP001189429">
    <property type="component" value="Unassembled WGS sequence"/>
</dbReference>
<evidence type="ECO:0000313" key="3">
    <source>
        <dbReference type="Proteomes" id="UP001189429"/>
    </source>
</evidence>
<proteinExistence type="predicted"/>
<feature type="region of interest" description="Disordered" evidence="1">
    <location>
        <begin position="83"/>
        <end position="110"/>
    </location>
</feature>
<protein>
    <submittedName>
        <fullName evidence="2">Uncharacterized protein</fullName>
    </submittedName>
</protein>
<reference evidence="2" key="1">
    <citation type="submission" date="2023-10" db="EMBL/GenBank/DDBJ databases">
        <authorList>
            <person name="Chen Y."/>
            <person name="Shah S."/>
            <person name="Dougan E. K."/>
            <person name="Thang M."/>
            <person name="Chan C."/>
        </authorList>
    </citation>
    <scope>NUCLEOTIDE SEQUENCE [LARGE SCALE GENOMIC DNA]</scope>
</reference>
<evidence type="ECO:0000256" key="1">
    <source>
        <dbReference type="SAM" id="MobiDB-lite"/>
    </source>
</evidence>
<organism evidence="2 3">
    <name type="scientific">Prorocentrum cordatum</name>
    <dbReference type="NCBI Taxonomy" id="2364126"/>
    <lineage>
        <taxon>Eukaryota</taxon>
        <taxon>Sar</taxon>
        <taxon>Alveolata</taxon>
        <taxon>Dinophyceae</taxon>
        <taxon>Prorocentrales</taxon>
        <taxon>Prorocentraceae</taxon>
        <taxon>Prorocentrum</taxon>
    </lineage>
</organism>
<sequence>MGDDEEETIAAAPVEEEEVTDLMTAVRKVLKNALVVDGVIRGLHEAGLYRTWSFGSARRSAGFWPATPRKDALSRFWSPSVYAPRSAQPPAPRSGATRSPFAEPGTSRGWPTRRAMQTFLTVSMSFRKSVRIFRVGAEV</sequence>
<evidence type="ECO:0000313" key="2">
    <source>
        <dbReference type="EMBL" id="CAK0847593.1"/>
    </source>
</evidence>
<gene>
    <name evidence="2" type="ORF">PCOR1329_LOCUS40761</name>
</gene>
<keyword evidence="3" id="KW-1185">Reference proteome</keyword>
<dbReference type="EMBL" id="CAUYUJ010014915">
    <property type="protein sequence ID" value="CAK0847593.1"/>
    <property type="molecule type" value="Genomic_DNA"/>
</dbReference>